<dbReference type="Pfam" id="PF01048">
    <property type="entry name" value="PNP_UDP_1"/>
    <property type="match status" value="1"/>
</dbReference>
<dbReference type="GO" id="GO:0005829">
    <property type="term" value="C:cytosol"/>
    <property type="evidence" value="ECO:0007669"/>
    <property type="project" value="TreeGrafter"/>
</dbReference>
<dbReference type="Gene3D" id="3.40.50.1580">
    <property type="entry name" value="Nucleoside phosphorylase domain"/>
    <property type="match status" value="1"/>
</dbReference>
<dbReference type="CDD" id="cd09008">
    <property type="entry name" value="MTAN"/>
    <property type="match status" value="1"/>
</dbReference>
<dbReference type="NCBIfam" id="NF004079">
    <property type="entry name" value="PRK05584.1"/>
    <property type="match status" value="1"/>
</dbReference>
<dbReference type="PANTHER" id="PTHR46832:SF1">
    <property type="entry name" value="5'-METHYLTHIOADENOSINE_S-ADENOSYLHOMOCYSTEINE NUCLEOSIDASE"/>
    <property type="match status" value="1"/>
</dbReference>
<evidence type="ECO:0000256" key="3">
    <source>
        <dbReference type="ARBA" id="ARBA00022605"/>
    </source>
</evidence>
<comment type="catalytic activity">
    <reaction evidence="6">
        <text>5'-deoxyadenosine + H2O = 5-deoxy-D-ribose + adenine</text>
        <dbReference type="Rhea" id="RHEA:29859"/>
        <dbReference type="ChEBI" id="CHEBI:15377"/>
        <dbReference type="ChEBI" id="CHEBI:16708"/>
        <dbReference type="ChEBI" id="CHEBI:17319"/>
        <dbReference type="ChEBI" id="CHEBI:149540"/>
        <dbReference type="EC" id="3.2.2.9"/>
    </reaction>
    <physiologicalReaction direction="left-to-right" evidence="6">
        <dbReference type="Rhea" id="RHEA:29860"/>
    </physiologicalReaction>
</comment>
<keyword evidence="3" id="KW-0028">Amino-acid biosynthesis</keyword>
<dbReference type="InterPro" id="IPR000845">
    <property type="entry name" value="Nucleoside_phosphorylase_d"/>
</dbReference>
<keyword evidence="8" id="KW-0326">Glycosidase</keyword>
<evidence type="ECO:0000256" key="4">
    <source>
        <dbReference type="ARBA" id="ARBA00022801"/>
    </source>
</evidence>
<dbReference type="PANTHER" id="PTHR46832">
    <property type="entry name" value="5'-METHYLTHIOADENOSINE/S-ADENOSYLHOMOCYSTEINE NUCLEOSIDASE"/>
    <property type="match status" value="1"/>
</dbReference>
<dbReference type="GO" id="GO:0019284">
    <property type="term" value="P:L-methionine salvage from S-adenosylmethionine"/>
    <property type="evidence" value="ECO:0007669"/>
    <property type="project" value="TreeGrafter"/>
</dbReference>
<evidence type="ECO:0000256" key="6">
    <source>
        <dbReference type="ARBA" id="ARBA00050313"/>
    </source>
</evidence>
<dbReference type="EC" id="3.2.2.9" evidence="2"/>
<dbReference type="GO" id="GO:0008782">
    <property type="term" value="F:adenosylhomocysteine nucleosidase activity"/>
    <property type="evidence" value="ECO:0007669"/>
    <property type="project" value="UniProtKB-EC"/>
</dbReference>
<keyword evidence="4 8" id="KW-0378">Hydrolase</keyword>
<dbReference type="InterPro" id="IPR010049">
    <property type="entry name" value="MTA_SAH_Nsdase"/>
</dbReference>
<dbReference type="RefSeq" id="WP_260116248.1">
    <property type="nucleotide sequence ID" value="NZ_CP093361.1"/>
</dbReference>
<evidence type="ECO:0000259" key="7">
    <source>
        <dbReference type="Pfam" id="PF01048"/>
    </source>
</evidence>
<dbReference type="InterPro" id="IPR035994">
    <property type="entry name" value="Nucleoside_phosphorylase_sf"/>
</dbReference>
<protein>
    <recommendedName>
        <fullName evidence="2">adenosylhomocysteine nucleosidase</fullName>
        <ecNumber evidence="2">3.2.2.9</ecNumber>
    </recommendedName>
</protein>
<dbReference type="KEGG" id="lbe:MOO44_06005"/>
<comment type="pathway">
    <text evidence="1">Amino-acid biosynthesis; L-methionine biosynthesis via salvage pathway; S-methyl-5-thio-alpha-D-ribose 1-phosphate from S-methyl-5'-thioadenosine (hydrolase route): step 1/2.</text>
</comment>
<evidence type="ECO:0000256" key="2">
    <source>
        <dbReference type="ARBA" id="ARBA00011974"/>
    </source>
</evidence>
<dbReference type="NCBIfam" id="TIGR01704">
    <property type="entry name" value="MTA_SAH-Nsdase"/>
    <property type="match status" value="1"/>
</dbReference>
<organism evidence="8 9">
    <name type="scientific">Nicoliella spurrieriana</name>
    <dbReference type="NCBI Taxonomy" id="2925830"/>
    <lineage>
        <taxon>Bacteria</taxon>
        <taxon>Bacillati</taxon>
        <taxon>Bacillota</taxon>
        <taxon>Bacilli</taxon>
        <taxon>Lactobacillales</taxon>
        <taxon>Lactobacillaceae</taxon>
        <taxon>Nicoliella</taxon>
    </lineage>
</organism>
<name>A0A976X538_9LACO</name>
<dbReference type="AlphaFoldDB" id="A0A976X538"/>
<dbReference type="Proteomes" id="UP000831181">
    <property type="component" value="Chromosome"/>
</dbReference>
<evidence type="ECO:0000256" key="1">
    <source>
        <dbReference type="ARBA" id="ARBA00004945"/>
    </source>
</evidence>
<reference evidence="8" key="1">
    <citation type="journal article" date="2022" name="Int. J. Syst. Evol. Microbiol.">
        <title>Apilactobacillus apisilvae sp. nov., Nicolia spurrieriana gen. nov. sp. nov., Bombilactobacillus folatiphilus sp. nov. and Bombilactobacillus thymidiniphilus sp. nov., four new lactic acid bacterial isolates from stingless bees Tetragonula carbonaria and Austroplebeia australis.</title>
        <authorList>
            <person name="Oliphant S.A."/>
            <person name="Watson-Haigh N.S."/>
            <person name="Sumby K.M."/>
            <person name="Gardner J."/>
            <person name="Groom S."/>
            <person name="Jiranek V."/>
        </authorList>
    </citation>
    <scope>NUCLEOTIDE SEQUENCE</scope>
    <source>
        <strain evidence="8">SGEP1_A5</strain>
    </source>
</reference>
<dbReference type="GO" id="GO:0019509">
    <property type="term" value="P:L-methionine salvage from methylthioadenosine"/>
    <property type="evidence" value="ECO:0007669"/>
    <property type="project" value="InterPro"/>
</dbReference>
<feature type="domain" description="Nucleoside phosphorylase" evidence="7">
    <location>
        <begin position="2"/>
        <end position="226"/>
    </location>
</feature>
<sequence>MKYGILCAMDEEIKSLHDSLENEVKKTIKGIDFFTGTINGESVVLVKSGIGKVEAGITSVLLVTEFDVDIIINTGSAAGIGKGLSVGDVVISTETAYHDADATAAGYEYGQVPDQPARFKADQSFVNQVMTAAQSVGLEAKTGLIVSGDQFIASQHQIDNILNHFPDALSSEMEGAAVGQVANQFHIPYVVIRAMSDVGDENADMSFNEFVVEAGKRSAKMMLNFLQNQD</sequence>
<dbReference type="EMBL" id="CP093361">
    <property type="protein sequence ID" value="UQS86445.1"/>
    <property type="molecule type" value="Genomic_DNA"/>
</dbReference>
<proteinExistence type="predicted"/>
<dbReference type="SUPFAM" id="SSF53167">
    <property type="entry name" value="Purine and uridine phosphorylases"/>
    <property type="match status" value="1"/>
</dbReference>
<dbReference type="FunFam" id="3.40.50.1580:FF:000001">
    <property type="entry name" value="MTA/SAH nucleosidase family protein"/>
    <property type="match status" value="1"/>
</dbReference>
<evidence type="ECO:0000256" key="5">
    <source>
        <dbReference type="ARBA" id="ARBA00023167"/>
    </source>
</evidence>
<gene>
    <name evidence="8" type="ORF">MOO44_06005</name>
</gene>
<keyword evidence="5" id="KW-0486">Methionine biosynthesis</keyword>
<evidence type="ECO:0000313" key="9">
    <source>
        <dbReference type="Proteomes" id="UP000831181"/>
    </source>
</evidence>
<accession>A0A976X538</accession>
<keyword evidence="9" id="KW-1185">Reference proteome</keyword>
<dbReference type="GO" id="GO:0009164">
    <property type="term" value="P:nucleoside catabolic process"/>
    <property type="evidence" value="ECO:0007669"/>
    <property type="project" value="InterPro"/>
</dbReference>
<evidence type="ECO:0000313" key="8">
    <source>
        <dbReference type="EMBL" id="UQS86445.1"/>
    </source>
</evidence>
<dbReference type="GO" id="GO:0008930">
    <property type="term" value="F:methylthioadenosine nucleosidase activity"/>
    <property type="evidence" value="ECO:0007669"/>
    <property type="project" value="InterPro"/>
</dbReference>